<protein>
    <submittedName>
        <fullName evidence="2">Exopolyphosphatase / guanosine-5'-triphosphate,3'-diphosphate pyrophosphatase</fullName>
    </submittedName>
</protein>
<organism evidence="2 3">
    <name type="scientific">Mucilaginibacter mallensis</name>
    <dbReference type="NCBI Taxonomy" id="652787"/>
    <lineage>
        <taxon>Bacteria</taxon>
        <taxon>Pseudomonadati</taxon>
        <taxon>Bacteroidota</taxon>
        <taxon>Sphingobacteriia</taxon>
        <taxon>Sphingobacteriales</taxon>
        <taxon>Sphingobacteriaceae</taxon>
        <taxon>Mucilaginibacter</taxon>
    </lineage>
</organism>
<accession>A0A1H1Z451</accession>
<dbReference type="PANTHER" id="PTHR30005:SF0">
    <property type="entry name" value="RETROGRADE REGULATION PROTEIN 2"/>
    <property type="match status" value="1"/>
</dbReference>
<sequence>MGDNNTPAIVDNNTVAVMDLGTNTFHLLIARGTAANPEELFHITIPVRLGEGGINSGIIQPAAYQRGIDTLLKFHQHITEYGAGRVKAIATSALRTTSNGKDFIAEVKAKTGIAIETVNGEQEAKYIYEGVKTGNCLTHQNSLILDIGGGSVEFVLGNNEGIQWKQSFEIGAARLMDKFHKKDPIPASSIHELNTYLERVLTPLSEALAGIKIESIIGSSGAFETFAEVIELKKGNEFSLKKTREYHFDTTEFLNITDWLIESTHFDRENTKGIIPIRVDMIVVASLITRFVMTKLGIDDVLMTSYSLKEGVLAEALG</sequence>
<feature type="domain" description="Ppx/GppA phosphatase N-terminal" evidence="1">
    <location>
        <begin position="29"/>
        <end position="316"/>
    </location>
</feature>
<gene>
    <name evidence="2" type="ORF">SAMN05216490_2941</name>
</gene>
<keyword evidence="3" id="KW-1185">Reference proteome</keyword>
<dbReference type="AlphaFoldDB" id="A0A1H1Z451"/>
<dbReference type="Pfam" id="PF02541">
    <property type="entry name" value="Ppx-GppA"/>
    <property type="match status" value="1"/>
</dbReference>
<dbReference type="Gene3D" id="3.30.420.150">
    <property type="entry name" value="Exopolyphosphatase. Domain 2"/>
    <property type="match status" value="1"/>
</dbReference>
<dbReference type="InterPro" id="IPR050273">
    <property type="entry name" value="GppA/Ppx_hydrolase"/>
</dbReference>
<reference evidence="2 3" key="1">
    <citation type="submission" date="2016-10" db="EMBL/GenBank/DDBJ databases">
        <authorList>
            <person name="de Groot N.N."/>
        </authorList>
    </citation>
    <scope>NUCLEOTIDE SEQUENCE [LARGE SCALE GENOMIC DNA]</scope>
    <source>
        <strain evidence="2 3">MP1X4</strain>
    </source>
</reference>
<dbReference type="RefSeq" id="WP_091374236.1">
    <property type="nucleotide sequence ID" value="NZ_LT629740.1"/>
</dbReference>
<dbReference type="OrthoDB" id="9814545at2"/>
<name>A0A1H1Z451_MUCMA</name>
<dbReference type="SUPFAM" id="SSF53067">
    <property type="entry name" value="Actin-like ATPase domain"/>
    <property type="match status" value="2"/>
</dbReference>
<proteinExistence type="predicted"/>
<dbReference type="GO" id="GO:0016462">
    <property type="term" value="F:pyrophosphatase activity"/>
    <property type="evidence" value="ECO:0007669"/>
    <property type="project" value="TreeGrafter"/>
</dbReference>
<dbReference type="EMBL" id="LT629740">
    <property type="protein sequence ID" value="SDT27956.1"/>
    <property type="molecule type" value="Genomic_DNA"/>
</dbReference>
<dbReference type="STRING" id="652787.SAMN05216490_2941"/>
<evidence type="ECO:0000313" key="3">
    <source>
        <dbReference type="Proteomes" id="UP000199679"/>
    </source>
</evidence>
<dbReference type="PANTHER" id="PTHR30005">
    <property type="entry name" value="EXOPOLYPHOSPHATASE"/>
    <property type="match status" value="1"/>
</dbReference>
<dbReference type="InterPro" id="IPR003695">
    <property type="entry name" value="Ppx_GppA_N"/>
</dbReference>
<evidence type="ECO:0000259" key="1">
    <source>
        <dbReference type="Pfam" id="PF02541"/>
    </source>
</evidence>
<dbReference type="InterPro" id="IPR043129">
    <property type="entry name" value="ATPase_NBD"/>
</dbReference>
<dbReference type="CDD" id="cd24055">
    <property type="entry name" value="ASKHA_NBD_ChPPX-like"/>
    <property type="match status" value="1"/>
</dbReference>
<dbReference type="Proteomes" id="UP000199679">
    <property type="component" value="Chromosome I"/>
</dbReference>
<dbReference type="Gene3D" id="3.30.420.40">
    <property type="match status" value="1"/>
</dbReference>
<evidence type="ECO:0000313" key="2">
    <source>
        <dbReference type="EMBL" id="SDT27956.1"/>
    </source>
</evidence>